<comment type="function">
    <text evidence="6">Methylates ribosomal protein L11.</text>
</comment>
<evidence type="ECO:0000256" key="6">
    <source>
        <dbReference type="HAMAP-Rule" id="MF_00735"/>
    </source>
</evidence>
<dbReference type="HAMAP" id="MF_00735">
    <property type="entry name" value="Methyltr_PrmA"/>
    <property type="match status" value="1"/>
</dbReference>
<dbReference type="EMBL" id="FOIF01000002">
    <property type="protein sequence ID" value="SES66632.1"/>
    <property type="molecule type" value="Genomic_DNA"/>
</dbReference>
<dbReference type="GO" id="GO:0032259">
    <property type="term" value="P:methylation"/>
    <property type="evidence" value="ECO:0007669"/>
    <property type="project" value="UniProtKB-KW"/>
</dbReference>
<evidence type="ECO:0000256" key="3">
    <source>
        <dbReference type="ARBA" id="ARBA00022603"/>
    </source>
</evidence>
<dbReference type="PIRSF" id="PIRSF000401">
    <property type="entry name" value="RPL11_MTase"/>
    <property type="match status" value="1"/>
</dbReference>
<comment type="subcellular location">
    <subcellularLocation>
        <location evidence="6">Cytoplasm</location>
    </subcellularLocation>
</comment>
<dbReference type="PANTHER" id="PTHR43648:SF1">
    <property type="entry name" value="ELECTRON TRANSFER FLAVOPROTEIN BETA SUBUNIT LYSINE METHYLTRANSFERASE"/>
    <property type="match status" value="1"/>
</dbReference>
<gene>
    <name evidence="6" type="primary">prmA</name>
    <name evidence="7" type="ORF">SAMN03080614_1002107</name>
</gene>
<dbReference type="InterPro" id="IPR004498">
    <property type="entry name" value="Ribosomal_PrmA_MeTrfase"/>
</dbReference>
<accession>A0A1H9YDK3</accession>
<dbReference type="InterPro" id="IPR029063">
    <property type="entry name" value="SAM-dependent_MTases_sf"/>
</dbReference>
<evidence type="ECO:0000313" key="8">
    <source>
        <dbReference type="Proteomes" id="UP000243819"/>
    </source>
</evidence>
<organism evidence="7 8">
    <name type="scientific">Anaerobranca gottschalkii DSM 13577</name>
    <dbReference type="NCBI Taxonomy" id="1120990"/>
    <lineage>
        <taxon>Bacteria</taxon>
        <taxon>Bacillati</taxon>
        <taxon>Bacillota</taxon>
        <taxon>Clostridia</taxon>
        <taxon>Eubacteriales</taxon>
        <taxon>Proteinivoracaceae</taxon>
        <taxon>Anaerobranca</taxon>
    </lineage>
</organism>
<dbReference type="Gene3D" id="3.40.50.150">
    <property type="entry name" value="Vaccinia Virus protein VP39"/>
    <property type="match status" value="1"/>
</dbReference>
<keyword evidence="5 6" id="KW-0949">S-adenosyl-L-methionine</keyword>
<protein>
    <recommendedName>
        <fullName evidence="6">Ribosomal protein L11 methyltransferase</fullName>
        <shortName evidence="6">L11 Mtase</shortName>
        <ecNumber evidence="6">2.1.1.-</ecNumber>
    </recommendedName>
</protein>
<dbReference type="GO" id="GO:0005737">
    <property type="term" value="C:cytoplasm"/>
    <property type="evidence" value="ECO:0007669"/>
    <property type="project" value="UniProtKB-SubCell"/>
</dbReference>
<dbReference type="RefSeq" id="WP_091348232.1">
    <property type="nucleotide sequence ID" value="NZ_FOIF01000002.1"/>
</dbReference>
<evidence type="ECO:0000256" key="1">
    <source>
        <dbReference type="ARBA" id="ARBA00009741"/>
    </source>
</evidence>
<keyword evidence="8" id="KW-1185">Reference proteome</keyword>
<evidence type="ECO:0000256" key="4">
    <source>
        <dbReference type="ARBA" id="ARBA00022679"/>
    </source>
</evidence>
<dbReference type="Pfam" id="PF06325">
    <property type="entry name" value="PrmA"/>
    <property type="match status" value="1"/>
</dbReference>
<dbReference type="GO" id="GO:0016279">
    <property type="term" value="F:protein-lysine N-methyltransferase activity"/>
    <property type="evidence" value="ECO:0007669"/>
    <property type="project" value="RHEA"/>
</dbReference>
<dbReference type="STRING" id="1120990.SAMN03080614_1002107"/>
<reference evidence="8" key="1">
    <citation type="submission" date="2016-10" db="EMBL/GenBank/DDBJ databases">
        <authorList>
            <person name="Varghese N."/>
            <person name="Submissions S."/>
        </authorList>
    </citation>
    <scope>NUCLEOTIDE SEQUENCE [LARGE SCALE GENOMIC DNA]</scope>
    <source>
        <strain evidence="8">DSM 13577</strain>
    </source>
</reference>
<evidence type="ECO:0000313" key="7">
    <source>
        <dbReference type="EMBL" id="SES66632.1"/>
    </source>
</evidence>
<dbReference type="InterPro" id="IPR050078">
    <property type="entry name" value="Ribosomal_L11_MeTrfase_PrmA"/>
</dbReference>
<evidence type="ECO:0000256" key="5">
    <source>
        <dbReference type="ARBA" id="ARBA00022691"/>
    </source>
</evidence>
<dbReference type="EC" id="2.1.1.-" evidence="6"/>
<evidence type="ECO:0000256" key="2">
    <source>
        <dbReference type="ARBA" id="ARBA00022490"/>
    </source>
</evidence>
<dbReference type="CDD" id="cd02440">
    <property type="entry name" value="AdoMet_MTases"/>
    <property type="match status" value="1"/>
</dbReference>
<feature type="binding site" evidence="6">
    <location>
        <position position="198"/>
    </location>
    <ligand>
        <name>S-adenosyl-L-methionine</name>
        <dbReference type="ChEBI" id="CHEBI:59789"/>
    </ligand>
</feature>
<dbReference type="GO" id="GO:0005840">
    <property type="term" value="C:ribosome"/>
    <property type="evidence" value="ECO:0007669"/>
    <property type="project" value="UniProtKB-KW"/>
</dbReference>
<keyword evidence="2 6" id="KW-0963">Cytoplasm</keyword>
<keyword evidence="7" id="KW-0689">Ribosomal protein</keyword>
<dbReference type="PANTHER" id="PTHR43648">
    <property type="entry name" value="ELECTRON TRANSFER FLAVOPROTEIN BETA SUBUNIT LYSINE METHYLTRANSFERASE"/>
    <property type="match status" value="1"/>
</dbReference>
<dbReference type="OrthoDB" id="9785995at2"/>
<keyword evidence="4 6" id="KW-0808">Transferase</keyword>
<name>A0A1H9YDK3_9FIRM</name>
<dbReference type="SUPFAM" id="SSF53335">
    <property type="entry name" value="S-adenosyl-L-methionine-dependent methyltransferases"/>
    <property type="match status" value="1"/>
</dbReference>
<keyword evidence="7" id="KW-0687">Ribonucleoprotein</keyword>
<proteinExistence type="inferred from homology"/>
<feature type="binding site" evidence="6">
    <location>
        <position position="156"/>
    </location>
    <ligand>
        <name>S-adenosyl-L-methionine</name>
        <dbReference type="ChEBI" id="CHEBI:59789"/>
    </ligand>
</feature>
<dbReference type="Proteomes" id="UP000243819">
    <property type="component" value="Unassembled WGS sequence"/>
</dbReference>
<keyword evidence="3 6" id="KW-0489">Methyltransferase</keyword>
<feature type="binding site" evidence="6">
    <location>
        <position position="241"/>
    </location>
    <ligand>
        <name>S-adenosyl-L-methionine</name>
        <dbReference type="ChEBI" id="CHEBI:59789"/>
    </ligand>
</feature>
<comment type="similarity">
    <text evidence="1 6">Belongs to the methyltransferase superfamily. PrmA family.</text>
</comment>
<comment type="catalytic activity">
    <reaction evidence="6">
        <text>L-lysyl-[protein] + 3 S-adenosyl-L-methionine = N(6),N(6),N(6)-trimethyl-L-lysyl-[protein] + 3 S-adenosyl-L-homocysteine + 3 H(+)</text>
        <dbReference type="Rhea" id="RHEA:54192"/>
        <dbReference type="Rhea" id="RHEA-COMP:9752"/>
        <dbReference type="Rhea" id="RHEA-COMP:13826"/>
        <dbReference type="ChEBI" id="CHEBI:15378"/>
        <dbReference type="ChEBI" id="CHEBI:29969"/>
        <dbReference type="ChEBI" id="CHEBI:57856"/>
        <dbReference type="ChEBI" id="CHEBI:59789"/>
        <dbReference type="ChEBI" id="CHEBI:61961"/>
    </reaction>
</comment>
<sequence length="306" mass="34247">MEWLEVKINTDPLYGEAICNFIHEIGVGGVVIEDQQTVENYINSNAWDYYSEDVYVLEEGMIIKCYLPVNDKLHDTLSAIRSYVATVNEQGEYSVTTTQLSQQDWEHQWKQYYKTVYVTPKLVIKPKWVEYTKKGDEKVVELDPGLAFGTGTHPTTNLCLKKLIELVSTDSTIIDVGCGSGILSIAAALFGGKAIALDIDPLAVKAAKENVELNNLSDRVKVLEGTLSTQNLPQCDILVANIIADVILTLIPQIEFVLKPKGYMIFSGIILSRQKEVIECLNNHNYIIKDIDIDGDWVAITAQRME</sequence>
<feature type="binding site" evidence="6">
    <location>
        <position position="177"/>
    </location>
    <ligand>
        <name>S-adenosyl-L-methionine</name>
        <dbReference type="ChEBI" id="CHEBI:59789"/>
    </ligand>
</feature>
<dbReference type="NCBIfam" id="TIGR00406">
    <property type="entry name" value="prmA"/>
    <property type="match status" value="1"/>
</dbReference>
<dbReference type="AlphaFoldDB" id="A0A1H9YDK3"/>